<feature type="region of interest" description="Disordered" evidence="1">
    <location>
        <begin position="187"/>
        <end position="210"/>
    </location>
</feature>
<dbReference type="KEGG" id="dwu:DVJ83_09320"/>
<gene>
    <name evidence="2" type="ORF">DVJ83_09320</name>
</gene>
<dbReference type="EMBL" id="CP031158">
    <property type="protein sequence ID" value="AXG99307.1"/>
    <property type="molecule type" value="Genomic_DNA"/>
</dbReference>
<proteinExistence type="predicted"/>
<feature type="compositionally biased region" description="Basic and acidic residues" evidence="1">
    <location>
        <begin position="200"/>
        <end position="210"/>
    </location>
</feature>
<reference evidence="2 3" key="1">
    <citation type="submission" date="2018-07" db="EMBL/GenBank/DDBJ databases">
        <title>Complete Genome and Methylome Analysis of Deinococcus wulumuqiensis NEB 479.</title>
        <authorList>
            <person name="Fomenkov A."/>
            <person name="Luyten Y."/>
            <person name="Vincze T."/>
            <person name="Anton B.P."/>
            <person name="Clark T."/>
            <person name="Roberts R.J."/>
            <person name="Morgan R.D."/>
        </authorList>
    </citation>
    <scope>NUCLEOTIDE SEQUENCE [LARGE SCALE GENOMIC DNA]</scope>
    <source>
        <strain evidence="2 3">NEB 479</strain>
    </source>
</reference>
<name>A0A345IHY5_9DEIO</name>
<evidence type="ECO:0000313" key="3">
    <source>
        <dbReference type="Proteomes" id="UP000253744"/>
    </source>
</evidence>
<sequence length="210" mass="22360">MRAGARVRPVQKVGPLALLGILVFALVFALLPSGSGPGAQTGVTLRGVELALYPARDPDAVWQFRAAEVRNDPVGSTTELSRIEGGQRLLRGRGPDGSFSGTETLDATITAPGLTINGQDDMVTSRADITLVKECADLSLFGTPEQPVRIEQGAGFSASRAELDAPAVKGEILDLRMDFQFNVEQASPESNWGWDPDATETCRDGQRVPL</sequence>
<evidence type="ECO:0008006" key="4">
    <source>
        <dbReference type="Google" id="ProtNLM"/>
    </source>
</evidence>
<dbReference type="Proteomes" id="UP000253744">
    <property type="component" value="Chromosome"/>
</dbReference>
<dbReference type="AlphaFoldDB" id="A0A345IHY5"/>
<accession>A0A345IHY5</accession>
<organism evidence="2 3">
    <name type="scientific">Deinococcus wulumuqiensis</name>
    <dbReference type="NCBI Taxonomy" id="980427"/>
    <lineage>
        <taxon>Bacteria</taxon>
        <taxon>Thermotogati</taxon>
        <taxon>Deinococcota</taxon>
        <taxon>Deinococci</taxon>
        <taxon>Deinococcales</taxon>
        <taxon>Deinococcaceae</taxon>
        <taxon>Deinococcus</taxon>
    </lineage>
</organism>
<dbReference type="STRING" id="1288484.GCA_000348665_01704"/>
<protein>
    <recommendedName>
        <fullName evidence="4">LPS export ABC transporter periplasmic protein LptC</fullName>
    </recommendedName>
</protein>
<evidence type="ECO:0000313" key="2">
    <source>
        <dbReference type="EMBL" id="AXG99307.1"/>
    </source>
</evidence>
<evidence type="ECO:0000256" key="1">
    <source>
        <dbReference type="SAM" id="MobiDB-lite"/>
    </source>
</evidence>